<sequence>MTFKLTESKLEILIDTLNAIICGEVNITREQRENMVRTVATLGALTERQRLITAEKEARKQVKEEKEKKPRLPDEVFPRSGKPWAPEDLDLIHSIISDIPDDRIDDHILWLSKKLQRTPYAITLKIVSEGRMNEEWAKGWKPAAKSIREDFALVRAKASASNANIE</sequence>
<protein>
    <submittedName>
        <fullName evidence="2">Uncharacterized protein</fullName>
    </submittedName>
</protein>
<proteinExistence type="predicted"/>
<evidence type="ECO:0000313" key="2">
    <source>
        <dbReference type="EMBL" id="AQZ19891.1"/>
    </source>
</evidence>
<feature type="compositionally biased region" description="Basic and acidic residues" evidence="1">
    <location>
        <begin position="58"/>
        <end position="77"/>
    </location>
</feature>
<reference evidence="2" key="1">
    <citation type="journal article" date="2017" name="J. Antimicrob. Chemother.">
        <title>FRI-2 carbapenemase-producing Enterobacter cloacae complex in the UK.</title>
        <authorList>
            <person name="Meunier D."/>
            <person name="Findlay J."/>
            <person name="Doumith M."/>
            <person name="Godoy D."/>
            <person name="Perry C."/>
            <person name="Pike R."/>
            <person name="Gronthoud F."/>
            <person name="Shryane T."/>
            <person name="Poirel L."/>
            <person name="Welfare W."/>
            <person name="Woodford N."/>
            <person name="Hopkins K.L."/>
        </authorList>
    </citation>
    <scope>NUCLEOTIDE SEQUENCE</scope>
    <source>
        <strain evidence="2">H162620587</strain>
        <plasmid evidence="2">pJF-587</plasmid>
    </source>
</reference>
<name>A0A217EU92_ENTAS</name>
<dbReference type="EMBL" id="KX912253">
    <property type="protein sequence ID" value="AQZ19891.1"/>
    <property type="molecule type" value="Genomic_DNA"/>
</dbReference>
<keyword evidence="2" id="KW-0614">Plasmid</keyword>
<accession>A0A217EU92</accession>
<evidence type="ECO:0000256" key="1">
    <source>
        <dbReference type="SAM" id="MobiDB-lite"/>
    </source>
</evidence>
<dbReference type="AlphaFoldDB" id="A0A217EU92"/>
<geneLocation type="plasmid" evidence="2">
    <name>pJF-587</name>
</geneLocation>
<organism evidence="2">
    <name type="scientific">Enterobacter asburiae</name>
    <dbReference type="NCBI Taxonomy" id="61645"/>
    <lineage>
        <taxon>Bacteria</taxon>
        <taxon>Pseudomonadati</taxon>
        <taxon>Pseudomonadota</taxon>
        <taxon>Gammaproteobacteria</taxon>
        <taxon>Enterobacterales</taxon>
        <taxon>Enterobacteriaceae</taxon>
        <taxon>Enterobacter</taxon>
        <taxon>Enterobacter cloacae complex</taxon>
    </lineage>
</organism>
<dbReference type="RefSeq" id="WP_127728831.1">
    <property type="nucleotide sequence ID" value="NZ_KX912253.1"/>
</dbReference>
<feature type="region of interest" description="Disordered" evidence="1">
    <location>
        <begin position="58"/>
        <end position="81"/>
    </location>
</feature>